<comment type="caution">
    <text evidence="3">The sequence shown here is derived from an EMBL/GenBank/DDBJ whole genome shotgun (WGS) entry which is preliminary data.</text>
</comment>
<protein>
    <recommendedName>
        <fullName evidence="2">PF03932 family protein CutC</fullName>
    </recommendedName>
</protein>
<evidence type="ECO:0000313" key="4">
    <source>
        <dbReference type="Proteomes" id="UP000809621"/>
    </source>
</evidence>
<proteinExistence type="inferred from homology"/>
<name>A0ABS2HMM5_9VIBR</name>
<sequence>MSVSTEVCVDHIESLLIAVKAGAGRIELCSSLEVGGLTPSAGLMSLARRHCNIPVYAMIRARQGDFLFSDHDKEQMLFDIHQAKQANLDGIVIGALHTDGNIDHEFCRAAIALAGPLGVTFHRAIDHCNNHIDALESLISLGIERVLTSGGKANAELGIETLSSMVKQANGRLSIMAGAGINQDNVAKIVAKTGVREVHLSGKTLRDSNMQYRNVDATMGSLDVDDFSIPVTDFDKIHAVTQLLK</sequence>
<gene>
    <name evidence="2" type="primary">cutC</name>
    <name evidence="3" type="ORF">JQC93_18220</name>
</gene>
<dbReference type="PANTHER" id="PTHR12598">
    <property type="entry name" value="COPPER HOMEOSTASIS PROTEIN CUTC"/>
    <property type="match status" value="1"/>
</dbReference>
<dbReference type="RefSeq" id="WP_205159782.1">
    <property type="nucleotide sequence ID" value="NZ_JAFEUM010000010.1"/>
</dbReference>
<organism evidence="3 4">
    <name type="scientific">Vibrio ulleungensis</name>
    <dbReference type="NCBI Taxonomy" id="2807619"/>
    <lineage>
        <taxon>Bacteria</taxon>
        <taxon>Pseudomonadati</taxon>
        <taxon>Pseudomonadota</taxon>
        <taxon>Gammaproteobacteria</taxon>
        <taxon>Vibrionales</taxon>
        <taxon>Vibrionaceae</taxon>
        <taxon>Vibrio</taxon>
    </lineage>
</organism>
<evidence type="ECO:0000313" key="3">
    <source>
        <dbReference type="EMBL" id="MBM7038321.1"/>
    </source>
</evidence>
<reference evidence="3 4" key="1">
    <citation type="submission" date="2021-02" db="EMBL/GenBank/DDBJ databases">
        <authorList>
            <person name="Park J.-S."/>
        </authorList>
    </citation>
    <scope>NUCLEOTIDE SEQUENCE [LARGE SCALE GENOMIC DNA]</scope>
    <source>
        <strain evidence="3 4">188UL20-2</strain>
    </source>
</reference>
<accession>A0ABS2HMM5</accession>
<dbReference type="EMBL" id="JAFEUM010000010">
    <property type="protein sequence ID" value="MBM7038321.1"/>
    <property type="molecule type" value="Genomic_DNA"/>
</dbReference>
<evidence type="ECO:0000256" key="1">
    <source>
        <dbReference type="ARBA" id="ARBA00007768"/>
    </source>
</evidence>
<dbReference type="PANTHER" id="PTHR12598:SF0">
    <property type="entry name" value="COPPER HOMEOSTASIS PROTEIN CUTC HOMOLOG"/>
    <property type="match status" value="1"/>
</dbReference>
<dbReference type="InterPro" id="IPR036822">
    <property type="entry name" value="CutC-like_dom_sf"/>
</dbReference>
<evidence type="ECO:0000256" key="2">
    <source>
        <dbReference type="HAMAP-Rule" id="MF_00795"/>
    </source>
</evidence>
<dbReference type="Pfam" id="PF03932">
    <property type="entry name" value="CutC"/>
    <property type="match status" value="1"/>
</dbReference>
<comment type="similarity">
    <text evidence="1 2">Belongs to the CutC family.</text>
</comment>
<keyword evidence="4" id="KW-1185">Reference proteome</keyword>
<comment type="caution">
    <text evidence="2">Once thought to be involved in copper homeostasis, experiments in E.coli have shown this is not the case.</text>
</comment>
<dbReference type="Proteomes" id="UP000809621">
    <property type="component" value="Unassembled WGS sequence"/>
</dbReference>
<comment type="subcellular location">
    <subcellularLocation>
        <location evidence="2">Cytoplasm</location>
    </subcellularLocation>
</comment>
<dbReference type="Gene3D" id="3.20.20.380">
    <property type="entry name" value="Copper homeostasis (CutC) domain"/>
    <property type="match status" value="1"/>
</dbReference>
<dbReference type="HAMAP" id="MF_00795">
    <property type="entry name" value="CutC"/>
    <property type="match status" value="1"/>
</dbReference>
<dbReference type="SUPFAM" id="SSF110395">
    <property type="entry name" value="CutC-like"/>
    <property type="match status" value="1"/>
</dbReference>
<keyword evidence="2" id="KW-0963">Cytoplasm</keyword>
<dbReference type="InterPro" id="IPR005627">
    <property type="entry name" value="CutC-like"/>
</dbReference>